<dbReference type="Proteomes" id="UP001295684">
    <property type="component" value="Unassembled WGS sequence"/>
</dbReference>
<feature type="region of interest" description="Disordered" evidence="1">
    <location>
        <begin position="85"/>
        <end position="112"/>
    </location>
</feature>
<sequence>MPEVTDIHIKQDKVRTMKGEKSTLNIGSFSIITMNNPRINFSNFQKKGPMRRSYLEGGRNHLRSQKSHKSTTNMLEKFRHYKLKSKNTESMPELPPTDQNSTSELKRQRMQHDVYTSKFTRIKKKKELPRCTCKADKRGCKLKLNINNLCNYCKTNEPKELSNAFHSLPSPENMDYFRRIKGSYDFSKLVSRENKVEQSKFGKKNFHFALGKTDKKIKYAPGVGVPMLSKFDINKYKNQKNDIEAFRSKLKRLVHKTRVG</sequence>
<dbReference type="AlphaFoldDB" id="A0AAD1XLQ1"/>
<comment type="caution">
    <text evidence="2">The sequence shown here is derived from an EMBL/GenBank/DDBJ whole genome shotgun (WGS) entry which is preliminary data.</text>
</comment>
<evidence type="ECO:0000256" key="1">
    <source>
        <dbReference type="SAM" id="MobiDB-lite"/>
    </source>
</evidence>
<proteinExistence type="predicted"/>
<dbReference type="EMBL" id="CAMPGE010016396">
    <property type="protein sequence ID" value="CAI2374957.1"/>
    <property type="molecule type" value="Genomic_DNA"/>
</dbReference>
<evidence type="ECO:0000313" key="3">
    <source>
        <dbReference type="Proteomes" id="UP001295684"/>
    </source>
</evidence>
<evidence type="ECO:0000313" key="2">
    <source>
        <dbReference type="EMBL" id="CAI2374957.1"/>
    </source>
</evidence>
<reference evidence="2" key="1">
    <citation type="submission" date="2023-07" db="EMBL/GenBank/DDBJ databases">
        <authorList>
            <consortium name="AG Swart"/>
            <person name="Singh M."/>
            <person name="Singh A."/>
            <person name="Seah K."/>
            <person name="Emmerich C."/>
        </authorList>
    </citation>
    <scope>NUCLEOTIDE SEQUENCE</scope>
    <source>
        <strain evidence="2">DP1</strain>
    </source>
</reference>
<organism evidence="2 3">
    <name type="scientific">Euplotes crassus</name>
    <dbReference type="NCBI Taxonomy" id="5936"/>
    <lineage>
        <taxon>Eukaryota</taxon>
        <taxon>Sar</taxon>
        <taxon>Alveolata</taxon>
        <taxon>Ciliophora</taxon>
        <taxon>Intramacronucleata</taxon>
        <taxon>Spirotrichea</taxon>
        <taxon>Hypotrichia</taxon>
        <taxon>Euplotida</taxon>
        <taxon>Euplotidae</taxon>
        <taxon>Moneuplotes</taxon>
    </lineage>
</organism>
<gene>
    <name evidence="2" type="ORF">ECRASSUSDP1_LOCUS16316</name>
</gene>
<name>A0AAD1XLQ1_EUPCR</name>
<accession>A0AAD1XLQ1</accession>
<protein>
    <submittedName>
        <fullName evidence="2">Uncharacterized protein</fullName>
    </submittedName>
</protein>
<keyword evidence="3" id="KW-1185">Reference proteome</keyword>